<protein>
    <submittedName>
        <fullName evidence="3">Uncharacterized protein</fullName>
    </submittedName>
</protein>
<reference evidence="3" key="1">
    <citation type="submission" date="2023-03" db="EMBL/GenBank/DDBJ databases">
        <title>Complete genome of Cladonia borealis.</title>
        <authorList>
            <person name="Park H."/>
        </authorList>
    </citation>
    <scope>NUCLEOTIDE SEQUENCE</scope>
    <source>
        <strain evidence="3">ANT050790</strain>
    </source>
</reference>
<feature type="region of interest" description="Disordered" evidence="1">
    <location>
        <begin position="145"/>
        <end position="196"/>
    </location>
</feature>
<organism evidence="3 4">
    <name type="scientific">Cladonia borealis</name>
    <dbReference type="NCBI Taxonomy" id="184061"/>
    <lineage>
        <taxon>Eukaryota</taxon>
        <taxon>Fungi</taxon>
        <taxon>Dikarya</taxon>
        <taxon>Ascomycota</taxon>
        <taxon>Pezizomycotina</taxon>
        <taxon>Lecanoromycetes</taxon>
        <taxon>OSLEUM clade</taxon>
        <taxon>Lecanoromycetidae</taxon>
        <taxon>Lecanorales</taxon>
        <taxon>Lecanorineae</taxon>
        <taxon>Cladoniaceae</taxon>
        <taxon>Cladonia</taxon>
    </lineage>
</organism>
<comment type="caution">
    <text evidence="3">The sequence shown here is derived from an EMBL/GenBank/DDBJ whole genome shotgun (WGS) entry which is preliminary data.</text>
</comment>
<feature type="region of interest" description="Disordered" evidence="1">
    <location>
        <begin position="271"/>
        <end position="312"/>
    </location>
</feature>
<feature type="region of interest" description="Disordered" evidence="1">
    <location>
        <begin position="82"/>
        <end position="128"/>
    </location>
</feature>
<sequence length="445" mass="49875">MRIRVTTSINVRSNTVPSTPALVHDALPEDWNNYIVPEKRNPTSAMPSLESAQSRLVASQRIPKGSRLSAWLHGFSVVGNQQRPTVAHHRKVSHTTTQCYSRTPRKSRTQTRPTGLRPANSTRGVIDPVHSPTTSCWPLSNQSFDDRRCRDRQPSTVEPYAPWTPATASSPHLKSGTQRRKKNLKSSKKPKHTCFPHVNDPKLRHKIFGSLFFGTLLTLVLTTYLALATSNILGGPTFHAVFIFVILVLTIIFSHYLIRLCMLSLHPRKRFGSSNRNKKNNKESRMQWPGDGYTDDFKDDDPDLEAGFARPREPIRVTMVQDEELGGRNGAVLEEQGEEDDAEKELPPPPPAYGLWRSSVRADPNLIHWQSVPPTPSYPPSTLQGETRALVLARNGREHRPPSYVEEDTREVVGGAGGLRTVPAVAERRMVATVDYMRGTGRGRR</sequence>
<gene>
    <name evidence="3" type="ORF">JMJ35_008522</name>
</gene>
<proteinExistence type="predicted"/>
<feature type="transmembrane region" description="Helical" evidence="2">
    <location>
        <begin position="239"/>
        <end position="258"/>
    </location>
</feature>
<evidence type="ECO:0000256" key="2">
    <source>
        <dbReference type="SAM" id="Phobius"/>
    </source>
</evidence>
<dbReference type="AlphaFoldDB" id="A0AA39QWJ0"/>
<evidence type="ECO:0000313" key="4">
    <source>
        <dbReference type="Proteomes" id="UP001166286"/>
    </source>
</evidence>
<name>A0AA39QWJ0_9LECA</name>
<feature type="compositionally biased region" description="Acidic residues" evidence="1">
    <location>
        <begin position="293"/>
        <end position="304"/>
    </location>
</feature>
<evidence type="ECO:0000256" key="1">
    <source>
        <dbReference type="SAM" id="MobiDB-lite"/>
    </source>
</evidence>
<dbReference type="Proteomes" id="UP001166286">
    <property type="component" value="Unassembled WGS sequence"/>
</dbReference>
<feature type="compositionally biased region" description="Basic residues" evidence="1">
    <location>
        <begin position="177"/>
        <end position="194"/>
    </location>
</feature>
<accession>A0AA39QWJ0</accession>
<keyword evidence="2" id="KW-0472">Membrane</keyword>
<evidence type="ECO:0000313" key="3">
    <source>
        <dbReference type="EMBL" id="KAK0509151.1"/>
    </source>
</evidence>
<keyword evidence="2" id="KW-0812">Transmembrane</keyword>
<feature type="compositionally biased region" description="Polar residues" evidence="1">
    <location>
        <begin position="166"/>
        <end position="176"/>
    </location>
</feature>
<keyword evidence="4" id="KW-1185">Reference proteome</keyword>
<dbReference type="EMBL" id="JAFEKC020000019">
    <property type="protein sequence ID" value="KAK0509151.1"/>
    <property type="molecule type" value="Genomic_DNA"/>
</dbReference>
<keyword evidence="2" id="KW-1133">Transmembrane helix</keyword>
<feature type="transmembrane region" description="Helical" evidence="2">
    <location>
        <begin position="207"/>
        <end position="227"/>
    </location>
</feature>